<dbReference type="Pfam" id="PF02203">
    <property type="entry name" value="TarH"/>
    <property type="match status" value="1"/>
</dbReference>
<dbReference type="Pfam" id="PF00015">
    <property type="entry name" value="MCPsignal"/>
    <property type="match status" value="1"/>
</dbReference>
<sequence length="559" mass="60466">MSTKQGSVASKEARGLRISTLLLWGMSIFMVLIMAVGGAAIYFLYGSESTMRQLSAQSERSQGLQELSITMLDARVSLLMAARFFQEAAVDQSTELAQRGEQTLAAAKDKIKQAQQIFSQLRAKMPTESAGRRLMTRMVGYYQPYMDDGIEPMVQALESQDYSTFYFVNAEFGLIRYQAFQGGIQALGEHYAQVAAEHQQAAEQQSRMAMVMIGLSLLIGLVLMIALRVILSRQLLRPLREAGIQLDKIAGGDLTHRIHYRSKNEIGVLFDSMRSMQTSLQNMVLTVRQGVDEITSGSTQIYAGNTDLSARTEQQAASLQETAASMEQLASTVRQNSDTAAQADKLSQSTAQVAERSGEAVAQLITTMNQISHSSGQIADIVNVIDGIAFQTNILALNAAVEAARAGEQGKGFAVVAGEVRSLAQRSAQAAREIKVLIEGSVQDVRVGTEQVDSAASVIRDVVQQVSRVTTLMGEIASASQEQTSGIEQVNVAVSQMDSVVQQNAALVEEAAAAARSLQDQAERLSDVVATFKLNGADIIDVSESYAEVGFESYQSRLS</sequence>
<dbReference type="SMART" id="SM00283">
    <property type="entry name" value="MA"/>
    <property type="match status" value="1"/>
</dbReference>
<evidence type="ECO:0000256" key="4">
    <source>
        <dbReference type="ARBA" id="ARBA00022500"/>
    </source>
</evidence>
<comment type="caution">
    <text evidence="16">The sequence shown here is derived from an EMBL/GenBank/DDBJ whole genome shotgun (WGS) entry which is preliminary data.</text>
</comment>
<dbReference type="PRINTS" id="PR00260">
    <property type="entry name" value="CHEMTRNSDUCR"/>
</dbReference>
<keyword evidence="8 13" id="KW-0472">Membrane</keyword>
<organism evidence="16 17">
    <name type="scientific">Alcaligenes endophyticus</name>
    <dbReference type="NCBI Taxonomy" id="1929088"/>
    <lineage>
        <taxon>Bacteria</taxon>
        <taxon>Pseudomonadati</taxon>
        <taxon>Pseudomonadota</taxon>
        <taxon>Betaproteobacteria</taxon>
        <taxon>Burkholderiales</taxon>
        <taxon>Alcaligenaceae</taxon>
        <taxon>Alcaligenes</taxon>
    </lineage>
</organism>
<comment type="similarity">
    <text evidence="10">Belongs to the methyl-accepting chemotaxis (MCP) protein family.</text>
</comment>
<feature type="transmembrane region" description="Helical" evidence="13">
    <location>
        <begin position="21"/>
        <end position="45"/>
    </location>
</feature>
<dbReference type="PANTHER" id="PTHR43531:SF14">
    <property type="entry name" value="METHYL-ACCEPTING CHEMOTAXIS PROTEIN I-RELATED"/>
    <property type="match status" value="1"/>
</dbReference>
<dbReference type="InterPro" id="IPR003122">
    <property type="entry name" value="Tar_rcpt_lig-bd"/>
</dbReference>
<evidence type="ECO:0000256" key="10">
    <source>
        <dbReference type="ARBA" id="ARBA00029447"/>
    </source>
</evidence>
<evidence type="ECO:0000256" key="2">
    <source>
        <dbReference type="ARBA" id="ARBA00022475"/>
    </source>
</evidence>
<dbReference type="SMART" id="SM00304">
    <property type="entry name" value="HAMP"/>
    <property type="match status" value="1"/>
</dbReference>
<dbReference type="Proteomes" id="UP001168613">
    <property type="component" value="Unassembled WGS sequence"/>
</dbReference>
<dbReference type="Gene3D" id="1.10.287.950">
    <property type="entry name" value="Methyl-accepting chemotaxis protein"/>
    <property type="match status" value="1"/>
</dbReference>
<dbReference type="InterPro" id="IPR004089">
    <property type="entry name" value="MCPsignal_dom"/>
</dbReference>
<dbReference type="InterPro" id="IPR004090">
    <property type="entry name" value="Chemotax_Me-accpt_rcpt"/>
</dbReference>
<feature type="domain" description="Methyl-accepting transducer" evidence="14">
    <location>
        <begin position="290"/>
        <end position="519"/>
    </location>
</feature>
<evidence type="ECO:0000256" key="1">
    <source>
        <dbReference type="ARBA" id="ARBA00004429"/>
    </source>
</evidence>
<evidence type="ECO:0000256" key="7">
    <source>
        <dbReference type="ARBA" id="ARBA00022989"/>
    </source>
</evidence>
<dbReference type="SUPFAM" id="SSF47170">
    <property type="entry name" value="Aspartate receptor, ligand-binding domain"/>
    <property type="match status" value="1"/>
</dbReference>
<dbReference type="PROSITE" id="PS50885">
    <property type="entry name" value="HAMP"/>
    <property type="match status" value="1"/>
</dbReference>
<keyword evidence="17" id="KW-1185">Reference proteome</keyword>
<keyword evidence="5" id="KW-0997">Cell inner membrane</keyword>
<keyword evidence="2" id="KW-1003">Cell membrane</keyword>
<feature type="coiled-coil region" evidence="12">
    <location>
        <begin position="97"/>
        <end position="124"/>
    </location>
</feature>
<gene>
    <name evidence="16" type="ORF">LMS43_12325</name>
</gene>
<reference evidence="16" key="1">
    <citation type="submission" date="2021-11" db="EMBL/GenBank/DDBJ databases">
        <title>Draft genome sequence of Alcaligenes endophyticus type strain CCUG 75668T.</title>
        <authorList>
            <person name="Salva-Serra F."/>
            <person name="Duran R.E."/>
            <person name="Seeger M."/>
            <person name="Moore E.R.B."/>
            <person name="Jaen-Luchoro D."/>
        </authorList>
    </citation>
    <scope>NUCLEOTIDE SEQUENCE</scope>
    <source>
        <strain evidence="16">CCUG 75668</strain>
    </source>
</reference>
<evidence type="ECO:0000256" key="6">
    <source>
        <dbReference type="ARBA" id="ARBA00022692"/>
    </source>
</evidence>
<evidence type="ECO:0000256" key="12">
    <source>
        <dbReference type="SAM" id="Coils"/>
    </source>
</evidence>
<dbReference type="InterPro" id="IPR051310">
    <property type="entry name" value="MCP_chemotaxis"/>
</dbReference>
<evidence type="ECO:0000259" key="14">
    <source>
        <dbReference type="PROSITE" id="PS50111"/>
    </source>
</evidence>
<dbReference type="PROSITE" id="PS50111">
    <property type="entry name" value="CHEMOTAXIS_TRANSDUC_2"/>
    <property type="match status" value="1"/>
</dbReference>
<evidence type="ECO:0000256" key="5">
    <source>
        <dbReference type="ARBA" id="ARBA00022519"/>
    </source>
</evidence>
<proteinExistence type="inferred from homology"/>
<evidence type="ECO:0000256" key="8">
    <source>
        <dbReference type="ARBA" id="ARBA00023136"/>
    </source>
</evidence>
<dbReference type="CDD" id="cd06225">
    <property type="entry name" value="HAMP"/>
    <property type="match status" value="1"/>
</dbReference>
<feature type="domain" description="HAMP" evidence="15">
    <location>
        <begin position="233"/>
        <end position="285"/>
    </location>
</feature>
<keyword evidence="6 13" id="KW-0812">Transmembrane</keyword>
<dbReference type="RefSeq" id="WP_266122921.1">
    <property type="nucleotide sequence ID" value="NZ_JAPKND010000002.1"/>
</dbReference>
<evidence type="ECO:0000313" key="17">
    <source>
        <dbReference type="Proteomes" id="UP001168613"/>
    </source>
</evidence>
<dbReference type="EMBL" id="JAJHNU010000003">
    <property type="protein sequence ID" value="MDN4122076.1"/>
    <property type="molecule type" value="Genomic_DNA"/>
</dbReference>
<accession>A0ABT8ELA7</accession>
<evidence type="ECO:0000256" key="13">
    <source>
        <dbReference type="SAM" id="Phobius"/>
    </source>
</evidence>
<dbReference type="InterPro" id="IPR003660">
    <property type="entry name" value="HAMP_dom"/>
</dbReference>
<dbReference type="Gene3D" id="1.20.120.30">
    <property type="entry name" value="Aspartate receptor, ligand-binding domain"/>
    <property type="match status" value="1"/>
</dbReference>
<dbReference type="Pfam" id="PF00672">
    <property type="entry name" value="HAMP"/>
    <property type="match status" value="1"/>
</dbReference>
<comment type="subcellular location">
    <subcellularLocation>
        <location evidence="1">Cell inner membrane</location>
        <topology evidence="1">Multi-pass membrane protein</topology>
    </subcellularLocation>
</comment>
<feature type="transmembrane region" description="Helical" evidence="13">
    <location>
        <begin position="208"/>
        <end position="231"/>
    </location>
</feature>
<protein>
    <submittedName>
        <fullName evidence="16">Methyl-accepting chemotaxis protein</fullName>
    </submittedName>
</protein>
<evidence type="ECO:0000256" key="9">
    <source>
        <dbReference type="ARBA" id="ARBA00023224"/>
    </source>
</evidence>
<dbReference type="PANTHER" id="PTHR43531">
    <property type="entry name" value="PROTEIN ICFG"/>
    <property type="match status" value="1"/>
</dbReference>
<evidence type="ECO:0000313" key="16">
    <source>
        <dbReference type="EMBL" id="MDN4122076.1"/>
    </source>
</evidence>
<keyword evidence="9 11" id="KW-0807">Transducer</keyword>
<dbReference type="SUPFAM" id="SSF58104">
    <property type="entry name" value="Methyl-accepting chemotaxis protein (MCP) signaling domain"/>
    <property type="match status" value="1"/>
</dbReference>
<dbReference type="CDD" id="cd11386">
    <property type="entry name" value="MCP_signal"/>
    <property type="match status" value="1"/>
</dbReference>
<keyword evidence="7 13" id="KW-1133">Transmembrane helix</keyword>
<keyword evidence="4" id="KW-0145">Chemotaxis</keyword>
<name>A0ABT8ELA7_9BURK</name>
<keyword evidence="3" id="KW-0488">Methylation</keyword>
<evidence type="ECO:0000259" key="15">
    <source>
        <dbReference type="PROSITE" id="PS50885"/>
    </source>
</evidence>
<evidence type="ECO:0000256" key="3">
    <source>
        <dbReference type="ARBA" id="ARBA00022481"/>
    </source>
</evidence>
<keyword evidence="12" id="KW-0175">Coiled coil</keyword>
<dbReference type="InterPro" id="IPR035440">
    <property type="entry name" value="4HB_MCP_dom_sf"/>
</dbReference>
<evidence type="ECO:0000256" key="11">
    <source>
        <dbReference type="PROSITE-ProRule" id="PRU00284"/>
    </source>
</evidence>